<dbReference type="SUPFAM" id="SSF56801">
    <property type="entry name" value="Acetyl-CoA synthetase-like"/>
    <property type="match status" value="1"/>
</dbReference>
<dbReference type="InterPro" id="IPR042099">
    <property type="entry name" value="ANL_N_sf"/>
</dbReference>
<name>A0A382PYG8_9ZZZZ</name>
<dbReference type="GO" id="GO:0016405">
    <property type="term" value="F:CoA-ligase activity"/>
    <property type="evidence" value="ECO:0007669"/>
    <property type="project" value="TreeGrafter"/>
</dbReference>
<dbReference type="Pfam" id="PF00501">
    <property type="entry name" value="AMP-binding"/>
    <property type="match status" value="1"/>
</dbReference>
<dbReference type="EMBL" id="UINC01110613">
    <property type="protein sequence ID" value="SVC78236.1"/>
    <property type="molecule type" value="Genomic_DNA"/>
</dbReference>
<dbReference type="PANTHER" id="PTHR24096:SF149">
    <property type="entry name" value="AMP-BINDING DOMAIN-CONTAINING PROTEIN-RELATED"/>
    <property type="match status" value="1"/>
</dbReference>
<evidence type="ECO:0000259" key="3">
    <source>
        <dbReference type="Pfam" id="PF00501"/>
    </source>
</evidence>
<organism evidence="4">
    <name type="scientific">marine metagenome</name>
    <dbReference type="NCBI Taxonomy" id="408172"/>
    <lineage>
        <taxon>unclassified sequences</taxon>
        <taxon>metagenomes</taxon>
        <taxon>ecological metagenomes</taxon>
    </lineage>
</organism>
<comment type="similarity">
    <text evidence="1">Belongs to the ATP-dependent AMP-binding enzyme family.</text>
</comment>
<feature type="non-terminal residue" evidence="4">
    <location>
        <position position="260"/>
    </location>
</feature>
<accession>A0A382PYG8</accession>
<gene>
    <name evidence="4" type="ORF">METZ01_LOCUS331090</name>
</gene>
<sequence>MPTDSIASKANLATVENTWPIIQVGEFLQQVVALANSLPDRSYAINLCTNRYQFLVSFCAVIVRGQCNLLPSSKNISTQSNLANQYDSIYIIHDGLELASGLLAVDCSQVGEEGKIFENSPDIPLNQLCAITFTSGSTGQSKPNLKTWDTLREGMEIGARYYLNNEHRHHSLLATVPPQHMWGLETSIMLPLITNVCISDSQPLFPADICSSLTRMKPPRILVTSPLQILALDNSAIDFPKIDLILCATAPLDSSLAERV</sequence>
<dbReference type="PROSITE" id="PS00455">
    <property type="entry name" value="AMP_BINDING"/>
    <property type="match status" value="1"/>
</dbReference>
<evidence type="ECO:0000256" key="2">
    <source>
        <dbReference type="ARBA" id="ARBA00022598"/>
    </source>
</evidence>
<dbReference type="PANTHER" id="PTHR24096">
    <property type="entry name" value="LONG-CHAIN-FATTY-ACID--COA LIGASE"/>
    <property type="match status" value="1"/>
</dbReference>
<dbReference type="InterPro" id="IPR000873">
    <property type="entry name" value="AMP-dep_synth/lig_dom"/>
</dbReference>
<evidence type="ECO:0000313" key="4">
    <source>
        <dbReference type="EMBL" id="SVC78236.1"/>
    </source>
</evidence>
<evidence type="ECO:0000256" key="1">
    <source>
        <dbReference type="ARBA" id="ARBA00006432"/>
    </source>
</evidence>
<proteinExistence type="inferred from homology"/>
<protein>
    <recommendedName>
        <fullName evidence="3">AMP-dependent synthetase/ligase domain-containing protein</fullName>
    </recommendedName>
</protein>
<dbReference type="AlphaFoldDB" id="A0A382PYG8"/>
<keyword evidence="2" id="KW-0436">Ligase</keyword>
<dbReference type="Gene3D" id="3.40.50.12780">
    <property type="entry name" value="N-terminal domain of ligase-like"/>
    <property type="match status" value="1"/>
</dbReference>
<reference evidence="4" key="1">
    <citation type="submission" date="2018-05" db="EMBL/GenBank/DDBJ databases">
        <authorList>
            <person name="Lanie J.A."/>
            <person name="Ng W.-L."/>
            <person name="Kazmierczak K.M."/>
            <person name="Andrzejewski T.M."/>
            <person name="Davidsen T.M."/>
            <person name="Wayne K.J."/>
            <person name="Tettelin H."/>
            <person name="Glass J.I."/>
            <person name="Rusch D."/>
            <person name="Podicherti R."/>
            <person name="Tsui H.-C.T."/>
            <person name="Winkler M.E."/>
        </authorList>
    </citation>
    <scope>NUCLEOTIDE SEQUENCE</scope>
</reference>
<dbReference type="InterPro" id="IPR020845">
    <property type="entry name" value="AMP-binding_CS"/>
</dbReference>
<feature type="domain" description="AMP-dependent synthetase/ligase" evidence="3">
    <location>
        <begin position="113"/>
        <end position="260"/>
    </location>
</feature>